<dbReference type="InterPro" id="IPR051231">
    <property type="entry name" value="SOSS-B"/>
</dbReference>
<dbReference type="GO" id="GO:0010212">
    <property type="term" value="P:response to ionizing radiation"/>
    <property type="evidence" value="ECO:0007669"/>
    <property type="project" value="TreeGrafter"/>
</dbReference>
<feature type="domain" description="Single-stranded DNA binding protein Ssb-like OB fold" evidence="3">
    <location>
        <begin position="21"/>
        <end position="93"/>
    </location>
</feature>
<sequence>MTIEDAKNQRSDITLQGTIEEKGEPRTVNTKYGETQVCDSYLKDETGRIKLTLWGEDIEKVKNGDTVSIQGAYTTTFRNEVQLNVPKKNGKLEVISN</sequence>
<feature type="region of interest" description="Disordered" evidence="2">
    <location>
        <begin position="1"/>
        <end position="26"/>
    </location>
</feature>
<dbReference type="SUPFAM" id="SSF50249">
    <property type="entry name" value="Nucleic acid-binding proteins"/>
    <property type="match status" value="1"/>
</dbReference>
<dbReference type="EMBL" id="UINC01048792">
    <property type="protein sequence ID" value="SVB59776.1"/>
    <property type="molecule type" value="Genomic_DNA"/>
</dbReference>
<dbReference type="PANTHER" id="PTHR13356">
    <property type="entry name" value="OB FOLD NUCLEIC ACID BINDING PROTEIN-RELATED"/>
    <property type="match status" value="1"/>
</dbReference>
<dbReference type="CDD" id="cd04491">
    <property type="entry name" value="SoSSB_OBF"/>
    <property type="match status" value="1"/>
</dbReference>
<reference evidence="4" key="1">
    <citation type="submission" date="2018-05" db="EMBL/GenBank/DDBJ databases">
        <authorList>
            <person name="Lanie J.A."/>
            <person name="Ng W.-L."/>
            <person name="Kazmierczak K.M."/>
            <person name="Andrzejewski T.M."/>
            <person name="Davidsen T.M."/>
            <person name="Wayne K.J."/>
            <person name="Tettelin H."/>
            <person name="Glass J.I."/>
            <person name="Rusch D."/>
            <person name="Podicherti R."/>
            <person name="Tsui H.-C.T."/>
            <person name="Winkler M.E."/>
        </authorList>
    </citation>
    <scope>NUCLEOTIDE SEQUENCE</scope>
</reference>
<dbReference type="InterPro" id="IPR012340">
    <property type="entry name" value="NA-bd_OB-fold"/>
</dbReference>
<evidence type="ECO:0000259" key="3">
    <source>
        <dbReference type="Pfam" id="PF21473"/>
    </source>
</evidence>
<evidence type="ECO:0000313" key="4">
    <source>
        <dbReference type="EMBL" id="SVB59776.1"/>
    </source>
</evidence>
<evidence type="ECO:0000256" key="2">
    <source>
        <dbReference type="SAM" id="MobiDB-lite"/>
    </source>
</evidence>
<proteinExistence type="predicted"/>
<evidence type="ECO:0000256" key="1">
    <source>
        <dbReference type="ARBA" id="ARBA00023125"/>
    </source>
</evidence>
<name>A0A382F9N5_9ZZZZ</name>
<keyword evidence="1" id="KW-0238">DNA-binding</keyword>
<organism evidence="4">
    <name type="scientific">marine metagenome</name>
    <dbReference type="NCBI Taxonomy" id="408172"/>
    <lineage>
        <taxon>unclassified sequences</taxon>
        <taxon>metagenomes</taxon>
        <taxon>ecological metagenomes</taxon>
    </lineage>
</organism>
<dbReference type="InterPro" id="IPR048970">
    <property type="entry name" value="OB_Ssb-like"/>
</dbReference>
<accession>A0A382F9N5</accession>
<dbReference type="Gene3D" id="2.40.50.140">
    <property type="entry name" value="Nucleic acid-binding proteins"/>
    <property type="match status" value="1"/>
</dbReference>
<dbReference type="PANTHER" id="PTHR13356:SF0">
    <property type="entry name" value="SOSS COMPLEX SUBUNIT B HOMOLOG"/>
    <property type="match status" value="1"/>
</dbReference>
<protein>
    <recommendedName>
        <fullName evidence="3">Single-stranded DNA binding protein Ssb-like OB fold domain-containing protein</fullName>
    </recommendedName>
</protein>
<dbReference type="GO" id="GO:0000724">
    <property type="term" value="P:double-strand break repair via homologous recombination"/>
    <property type="evidence" value="ECO:0007669"/>
    <property type="project" value="TreeGrafter"/>
</dbReference>
<dbReference type="AlphaFoldDB" id="A0A382F9N5"/>
<gene>
    <name evidence="4" type="ORF">METZ01_LOCUS212630</name>
</gene>
<feature type="compositionally biased region" description="Basic and acidic residues" evidence="2">
    <location>
        <begin position="1"/>
        <end position="10"/>
    </location>
</feature>
<dbReference type="Pfam" id="PF21473">
    <property type="entry name" value="OB_Ssb-like"/>
    <property type="match status" value="1"/>
</dbReference>
<dbReference type="GO" id="GO:0003677">
    <property type="term" value="F:DNA binding"/>
    <property type="evidence" value="ECO:0007669"/>
    <property type="project" value="UniProtKB-KW"/>
</dbReference>